<accession>A0A9W7AXD1</accession>
<sequence>MVSARDILDSAPYPTIFPSPTLNQCMSSARMSDYSLIGGVTFGSWAFGYVTGAPLRAPTAATAATIGASAAVLMVYQNTSQRLMGLRDNDKEVRKYM</sequence>
<dbReference type="OrthoDB" id="196140at2759"/>
<keyword evidence="1" id="KW-1133">Transmembrane helix</keyword>
<feature type="transmembrane region" description="Helical" evidence="1">
    <location>
        <begin position="34"/>
        <end position="51"/>
    </location>
</feature>
<dbReference type="AlphaFoldDB" id="A0A9W7AXD1"/>
<dbReference type="InterPro" id="IPR053229">
    <property type="entry name" value="NADH-Q_oxidrdct_subunit"/>
</dbReference>
<feature type="domain" description="NADH-ubiquinone oxidoreductase 21kDa subunit N-terminal" evidence="2">
    <location>
        <begin position="11"/>
        <end position="87"/>
    </location>
</feature>
<dbReference type="Pfam" id="PF10785">
    <property type="entry name" value="NADH-u_ox-rdase"/>
    <property type="match status" value="1"/>
</dbReference>
<gene>
    <name evidence="3" type="ORF">TrRE_jg3113</name>
</gene>
<keyword evidence="1" id="KW-0812">Transmembrane</keyword>
<dbReference type="EMBL" id="BRXZ01001659">
    <property type="protein sequence ID" value="GMH76149.1"/>
    <property type="molecule type" value="Genomic_DNA"/>
</dbReference>
<dbReference type="PANTHER" id="PTHR34062">
    <property type="entry name" value="OXIDOREDUCTASE 21 KDA SUBUNIT, PUTATIVE (AFU_ORTHOLOGUE AFUA_4G04750)-RELATED"/>
    <property type="match status" value="1"/>
</dbReference>
<name>A0A9W7AXD1_9STRA</name>
<dbReference type="Proteomes" id="UP001165082">
    <property type="component" value="Unassembled WGS sequence"/>
</dbReference>
<keyword evidence="1" id="KW-0472">Membrane</keyword>
<evidence type="ECO:0000259" key="2">
    <source>
        <dbReference type="Pfam" id="PF10785"/>
    </source>
</evidence>
<feature type="transmembrane region" description="Helical" evidence="1">
    <location>
        <begin position="57"/>
        <end position="76"/>
    </location>
</feature>
<evidence type="ECO:0000256" key="1">
    <source>
        <dbReference type="SAM" id="Phobius"/>
    </source>
</evidence>
<dbReference type="PANTHER" id="PTHR34062:SF1">
    <property type="entry name" value="NADH-UBIQUINONE OXIDOREDUCTASE 21KDA SUBUNIT N-TERMINAL DOMAIN-CONTAINING PROTEIN"/>
    <property type="match status" value="1"/>
</dbReference>
<dbReference type="InterPro" id="IPR019721">
    <property type="entry name" value="NADH-UbQ_OxRdtase_su21_N"/>
</dbReference>
<evidence type="ECO:0000313" key="4">
    <source>
        <dbReference type="Proteomes" id="UP001165082"/>
    </source>
</evidence>
<proteinExistence type="predicted"/>
<keyword evidence="4" id="KW-1185">Reference proteome</keyword>
<reference evidence="3" key="1">
    <citation type="submission" date="2022-07" db="EMBL/GenBank/DDBJ databases">
        <title>Genome analysis of Parmales, a sister group of diatoms, reveals the evolutionary specialization of diatoms from phago-mixotrophs to photoautotrophs.</title>
        <authorList>
            <person name="Ban H."/>
            <person name="Sato S."/>
            <person name="Yoshikawa S."/>
            <person name="Kazumasa Y."/>
            <person name="Nakamura Y."/>
            <person name="Ichinomiya M."/>
            <person name="Saitoh K."/>
            <person name="Sato N."/>
            <person name="Blanc-Mathieu R."/>
            <person name="Endo H."/>
            <person name="Kuwata A."/>
            <person name="Ogata H."/>
        </authorList>
    </citation>
    <scope>NUCLEOTIDE SEQUENCE</scope>
</reference>
<evidence type="ECO:0000313" key="3">
    <source>
        <dbReference type="EMBL" id="GMH76149.1"/>
    </source>
</evidence>
<protein>
    <recommendedName>
        <fullName evidence="2">NADH-ubiquinone oxidoreductase 21kDa subunit N-terminal domain-containing protein</fullName>
    </recommendedName>
</protein>
<comment type="caution">
    <text evidence="3">The sequence shown here is derived from an EMBL/GenBank/DDBJ whole genome shotgun (WGS) entry which is preliminary data.</text>
</comment>
<organism evidence="3 4">
    <name type="scientific">Triparma retinervis</name>
    <dbReference type="NCBI Taxonomy" id="2557542"/>
    <lineage>
        <taxon>Eukaryota</taxon>
        <taxon>Sar</taxon>
        <taxon>Stramenopiles</taxon>
        <taxon>Ochrophyta</taxon>
        <taxon>Bolidophyceae</taxon>
        <taxon>Parmales</taxon>
        <taxon>Triparmaceae</taxon>
        <taxon>Triparma</taxon>
    </lineage>
</organism>